<organism evidence="1 2">
    <name type="scientific">Parolsenella catena</name>
    <dbReference type="NCBI Taxonomy" id="2003188"/>
    <lineage>
        <taxon>Bacteria</taxon>
        <taxon>Bacillati</taxon>
        <taxon>Actinomycetota</taxon>
        <taxon>Coriobacteriia</taxon>
        <taxon>Coriobacteriales</taxon>
        <taxon>Atopobiaceae</taxon>
        <taxon>Parolsenella</taxon>
    </lineage>
</organism>
<dbReference type="GeneID" id="88848581"/>
<dbReference type="EMBL" id="AP019367">
    <property type="protein sequence ID" value="BBH49850.1"/>
    <property type="molecule type" value="Genomic_DNA"/>
</dbReference>
<gene>
    <name evidence="1" type="ORF">Pcatena_04370</name>
</gene>
<protein>
    <submittedName>
        <fullName evidence="1">Uncharacterized protein</fullName>
    </submittedName>
</protein>
<evidence type="ECO:0000313" key="2">
    <source>
        <dbReference type="Proteomes" id="UP000273154"/>
    </source>
</evidence>
<keyword evidence="2" id="KW-1185">Reference proteome</keyword>
<dbReference type="KEGG" id="pcat:Pcatena_04370"/>
<sequence length="85" mass="9190">MGRRSRAWDPVELDGPATRRLVRALSAGVPMDALERRFGRNGETLVRAARAAGWDGTRAPEPLVAAETPSSVSLPPGYYGCSRRP</sequence>
<dbReference type="RefSeq" id="WP_126421233.1">
    <property type="nucleotide sequence ID" value="NZ_AP019367.1"/>
</dbReference>
<accession>A0A3G9K9N7</accession>
<reference evidence="2" key="1">
    <citation type="submission" date="2018-11" db="EMBL/GenBank/DDBJ databases">
        <title>Comparative genomics of Parolsenella catena and Libanicoccus massiliensis: Reclassification of Libanicoccus massiliensis as Parolsenella massiliensis comb. nov.</title>
        <authorList>
            <person name="Sakamoto M."/>
            <person name="Ikeyama N."/>
            <person name="Murakami T."/>
            <person name="Mori H."/>
            <person name="Yuki M."/>
            <person name="Ohkuma M."/>
        </authorList>
    </citation>
    <scope>NUCLEOTIDE SEQUENCE [LARGE SCALE GENOMIC DNA]</scope>
    <source>
        <strain evidence="2">JCM 31932</strain>
    </source>
</reference>
<evidence type="ECO:0000313" key="1">
    <source>
        <dbReference type="EMBL" id="BBH49850.1"/>
    </source>
</evidence>
<dbReference type="Proteomes" id="UP000273154">
    <property type="component" value="Chromosome"/>
</dbReference>
<name>A0A3G9K9N7_9ACTN</name>
<dbReference type="AlphaFoldDB" id="A0A3G9K9N7"/>
<proteinExistence type="predicted"/>